<accession>A0AC60P039</accession>
<gene>
    <name evidence="1" type="ORF">HPB47_010042</name>
</gene>
<organism evidence="1 2">
    <name type="scientific">Ixodes persulcatus</name>
    <name type="common">Taiga tick</name>
    <dbReference type="NCBI Taxonomy" id="34615"/>
    <lineage>
        <taxon>Eukaryota</taxon>
        <taxon>Metazoa</taxon>
        <taxon>Ecdysozoa</taxon>
        <taxon>Arthropoda</taxon>
        <taxon>Chelicerata</taxon>
        <taxon>Arachnida</taxon>
        <taxon>Acari</taxon>
        <taxon>Parasitiformes</taxon>
        <taxon>Ixodida</taxon>
        <taxon>Ixodoidea</taxon>
        <taxon>Ixodidae</taxon>
        <taxon>Ixodinae</taxon>
        <taxon>Ixodes</taxon>
    </lineage>
</organism>
<keyword evidence="2" id="KW-1185">Reference proteome</keyword>
<name>A0AC60P039_IXOPE</name>
<evidence type="ECO:0000313" key="2">
    <source>
        <dbReference type="Proteomes" id="UP000805193"/>
    </source>
</evidence>
<evidence type="ECO:0000313" key="1">
    <source>
        <dbReference type="EMBL" id="KAG0412808.1"/>
    </source>
</evidence>
<sequence length="347" mass="38522">MQPFQRFTLKIQGTPYTAWFNRTKLSQGRQLYRAPTLPISTQAELQAIIEYARDALLTAQENAPLTHLIYTGSQEEHRICFDTKHTGIALQELHPAVTSLRSSGHQVNIRWVPANTGIPGNEIACMLALAKEPHSSSSLVVLSKTIANHWHGLRFTKSRRATYLFMVAYPLSIRTVPSRYFSRREAVLVRQIQAGTPLTPHLLQRFHRDDRARLSPAPGTCLSHRSKADLRHLPWSCPQCAAALQGALASIERAPVPSSLRAWACPDTTIATEHGLALLRRLLMFLRDPSGACTGGSAPGHEEENEATPTLPFNDHRCVTNANAPYFVDGVVETKTMPPFSMANRVP</sequence>
<proteinExistence type="predicted"/>
<protein>
    <submittedName>
        <fullName evidence="1">Uncharacterized protein</fullName>
    </submittedName>
</protein>
<reference evidence="1 2" key="1">
    <citation type="journal article" date="2020" name="Cell">
        <title>Large-Scale Comparative Analyses of Tick Genomes Elucidate Their Genetic Diversity and Vector Capacities.</title>
        <authorList>
            <consortium name="Tick Genome and Microbiome Consortium (TIGMIC)"/>
            <person name="Jia N."/>
            <person name="Wang J."/>
            <person name="Shi W."/>
            <person name="Du L."/>
            <person name="Sun Y."/>
            <person name="Zhan W."/>
            <person name="Jiang J.F."/>
            <person name="Wang Q."/>
            <person name="Zhang B."/>
            <person name="Ji P."/>
            <person name="Bell-Sakyi L."/>
            <person name="Cui X.M."/>
            <person name="Yuan T.T."/>
            <person name="Jiang B.G."/>
            <person name="Yang W.F."/>
            <person name="Lam T.T."/>
            <person name="Chang Q.C."/>
            <person name="Ding S.J."/>
            <person name="Wang X.J."/>
            <person name="Zhu J.G."/>
            <person name="Ruan X.D."/>
            <person name="Zhao L."/>
            <person name="Wei J.T."/>
            <person name="Ye R.Z."/>
            <person name="Que T.C."/>
            <person name="Du C.H."/>
            <person name="Zhou Y.H."/>
            <person name="Cheng J.X."/>
            <person name="Dai P.F."/>
            <person name="Guo W.B."/>
            <person name="Han X.H."/>
            <person name="Huang E.J."/>
            <person name="Li L.F."/>
            <person name="Wei W."/>
            <person name="Gao Y.C."/>
            <person name="Liu J.Z."/>
            <person name="Shao H.Z."/>
            <person name="Wang X."/>
            <person name="Wang C.C."/>
            <person name="Yang T.C."/>
            <person name="Huo Q.B."/>
            <person name="Li W."/>
            <person name="Chen H.Y."/>
            <person name="Chen S.E."/>
            <person name="Zhou L.G."/>
            <person name="Ni X.B."/>
            <person name="Tian J.H."/>
            <person name="Sheng Y."/>
            <person name="Liu T."/>
            <person name="Pan Y.S."/>
            <person name="Xia L.Y."/>
            <person name="Li J."/>
            <person name="Zhao F."/>
            <person name="Cao W.C."/>
        </authorList>
    </citation>
    <scope>NUCLEOTIDE SEQUENCE [LARGE SCALE GENOMIC DNA]</scope>
    <source>
        <strain evidence="1">Iper-2018</strain>
    </source>
</reference>
<dbReference type="EMBL" id="JABSTQ010011320">
    <property type="protein sequence ID" value="KAG0412808.1"/>
    <property type="molecule type" value="Genomic_DNA"/>
</dbReference>
<comment type="caution">
    <text evidence="1">The sequence shown here is derived from an EMBL/GenBank/DDBJ whole genome shotgun (WGS) entry which is preliminary data.</text>
</comment>
<dbReference type="Proteomes" id="UP000805193">
    <property type="component" value="Unassembled WGS sequence"/>
</dbReference>